<organism evidence="6">
    <name type="scientific">Monilinia laxa</name>
    <name type="common">Brown rot fungus</name>
    <name type="synonym">Sclerotinia laxa</name>
    <dbReference type="NCBI Taxonomy" id="61186"/>
    <lineage>
        <taxon>Eukaryota</taxon>
        <taxon>Fungi</taxon>
        <taxon>Dikarya</taxon>
        <taxon>Ascomycota</taxon>
        <taxon>Pezizomycotina</taxon>
        <taxon>Leotiomycetes</taxon>
        <taxon>Helotiales</taxon>
        <taxon>Sclerotiniaceae</taxon>
        <taxon>Monilinia</taxon>
    </lineage>
</organism>
<name>A0A2U8RNR0_MONLA</name>
<dbReference type="InterPro" id="IPR009071">
    <property type="entry name" value="HMG_box_dom"/>
</dbReference>
<dbReference type="GO" id="GO:0030154">
    <property type="term" value="P:cell differentiation"/>
    <property type="evidence" value="ECO:0007669"/>
    <property type="project" value="TreeGrafter"/>
</dbReference>
<evidence type="ECO:0000256" key="4">
    <source>
        <dbReference type="SAM" id="MobiDB-lite"/>
    </source>
</evidence>
<evidence type="ECO:0000256" key="1">
    <source>
        <dbReference type="ARBA" id="ARBA00023125"/>
    </source>
</evidence>
<evidence type="ECO:0000256" key="3">
    <source>
        <dbReference type="PROSITE-ProRule" id="PRU00267"/>
    </source>
</evidence>
<evidence type="ECO:0000256" key="2">
    <source>
        <dbReference type="ARBA" id="ARBA00023163"/>
    </source>
</evidence>
<dbReference type="CDD" id="cd01389">
    <property type="entry name" value="HMG-box_ROX1-like"/>
    <property type="match status" value="1"/>
</dbReference>
<feature type="compositionally biased region" description="Basic residues" evidence="4">
    <location>
        <begin position="263"/>
        <end position="274"/>
    </location>
</feature>
<dbReference type="GO" id="GO:0000122">
    <property type="term" value="P:negative regulation of transcription by RNA polymerase II"/>
    <property type="evidence" value="ECO:0007669"/>
    <property type="project" value="TreeGrafter"/>
</dbReference>
<evidence type="ECO:0000259" key="5">
    <source>
        <dbReference type="PROSITE" id="PS50118"/>
    </source>
</evidence>
<dbReference type="PROSITE" id="PS50118">
    <property type="entry name" value="HMG_BOX_2"/>
    <property type="match status" value="1"/>
</dbReference>
<dbReference type="Pfam" id="PF00505">
    <property type="entry name" value="HMG_box"/>
    <property type="match status" value="1"/>
</dbReference>
<feature type="DNA-binding region" description="HMG box" evidence="3">
    <location>
        <begin position="188"/>
        <end position="256"/>
    </location>
</feature>
<feature type="region of interest" description="Disordered" evidence="4">
    <location>
        <begin position="252"/>
        <end position="278"/>
    </location>
</feature>
<accession>A0A2U8RNR0</accession>
<protein>
    <submittedName>
        <fullName evidence="6">MAT1-2-1</fullName>
    </submittedName>
</protein>
<keyword evidence="1 3" id="KW-0238">DNA-binding</keyword>
<dbReference type="GO" id="GO:0001228">
    <property type="term" value="F:DNA-binding transcription activator activity, RNA polymerase II-specific"/>
    <property type="evidence" value="ECO:0007669"/>
    <property type="project" value="TreeGrafter"/>
</dbReference>
<evidence type="ECO:0000313" key="6">
    <source>
        <dbReference type="EMBL" id="AWM30786.1"/>
    </source>
</evidence>
<reference evidence="6" key="1">
    <citation type="journal article" date="2018" name="Phytopathology">
        <title>Mating system in the brown rot pathogens Monilinia fructicola, Monilinia laxa and Monilinia fructigena.</title>
        <authorList>
            <person name="Abate D."/>
            <person name="De Miccolis Angelini R.M."/>
            <person name="Rotolo C."/>
            <person name="Pollastro S."/>
            <person name="Faretra F."/>
        </authorList>
    </citation>
    <scope>NUCLEOTIDE SEQUENCE</scope>
    <source>
        <strain evidence="6">Mlax297</strain>
    </source>
</reference>
<keyword evidence="2" id="KW-0804">Transcription</keyword>
<gene>
    <name evidence="6" type="primary">MAT1-2-1</name>
</gene>
<proteinExistence type="predicted"/>
<dbReference type="PANTHER" id="PTHR10270:SF161">
    <property type="entry name" value="SEX-DETERMINING REGION Y PROTEIN"/>
    <property type="match status" value="1"/>
</dbReference>
<dbReference type="GO" id="GO:0000978">
    <property type="term" value="F:RNA polymerase II cis-regulatory region sequence-specific DNA binding"/>
    <property type="evidence" value="ECO:0007669"/>
    <property type="project" value="TreeGrafter"/>
</dbReference>
<dbReference type="EMBL" id="MG182164">
    <property type="protein sequence ID" value="AWM30786.1"/>
    <property type="molecule type" value="Genomic_DNA"/>
</dbReference>
<sequence length="354" mass="39984">MSLQQLVQLGEWVPHHGTVLETPLADAPYPPLKTTPVEAYGISGLTEEIYTAMCKFFVELDEFSAFDLNPVAEMLDTEYFRIGNPERQILLHLFEQHTGHKGVYVRDAHDSKILLAPLEMFKDKPMLVIAGYTNLCLEPLNIEEQRKSNGSWDAPCSTPGDNDIAQCSTPADKHLSPPSLPAALKPKIPRPANEWILYRADNHLPIKKAYPGITNNEISSIIAGMWAAETPERRLKYKIRADVLKEAHKKAYPSYKYTPRKPSEKKRRASKKTLNKPTTTFCNPQTNNTSGDLGLDTFTLNATINHTNMSEQSLEPEQSRLSYADETTGMNFTQAESWQLVQQQDLYTFFAARQ</sequence>
<dbReference type="SUPFAM" id="SSF47095">
    <property type="entry name" value="HMG-box"/>
    <property type="match status" value="1"/>
</dbReference>
<feature type="domain" description="HMG box" evidence="5">
    <location>
        <begin position="188"/>
        <end position="256"/>
    </location>
</feature>
<keyword evidence="3" id="KW-0539">Nucleus</keyword>
<dbReference type="SMART" id="SM00398">
    <property type="entry name" value="HMG"/>
    <property type="match status" value="1"/>
</dbReference>
<dbReference type="Gene3D" id="1.10.30.10">
    <property type="entry name" value="High mobility group box domain"/>
    <property type="match status" value="1"/>
</dbReference>
<dbReference type="AlphaFoldDB" id="A0A2U8RNR0"/>
<dbReference type="GO" id="GO:0005634">
    <property type="term" value="C:nucleus"/>
    <property type="evidence" value="ECO:0007669"/>
    <property type="project" value="UniProtKB-UniRule"/>
</dbReference>
<dbReference type="PANTHER" id="PTHR10270">
    <property type="entry name" value="SOX TRANSCRIPTION FACTOR"/>
    <property type="match status" value="1"/>
</dbReference>
<dbReference type="InterPro" id="IPR036910">
    <property type="entry name" value="HMG_box_dom_sf"/>
</dbReference>
<dbReference type="InterPro" id="IPR050140">
    <property type="entry name" value="SRY-related_HMG-box_TF-like"/>
</dbReference>